<dbReference type="EMBL" id="LR797022">
    <property type="protein sequence ID" value="CAB4181175.1"/>
    <property type="molecule type" value="Genomic_DNA"/>
</dbReference>
<evidence type="ECO:0000313" key="1">
    <source>
        <dbReference type="EMBL" id="CAB4181175.1"/>
    </source>
</evidence>
<evidence type="ECO:0008006" key="2">
    <source>
        <dbReference type="Google" id="ProtNLM"/>
    </source>
</evidence>
<gene>
    <name evidence="1" type="ORF">UFOVP1071_15</name>
</gene>
<name>A0A6J5QJN6_9CAUD</name>
<reference evidence="1" key="1">
    <citation type="submission" date="2020-05" db="EMBL/GenBank/DDBJ databases">
        <authorList>
            <person name="Chiriac C."/>
            <person name="Salcher M."/>
            <person name="Ghai R."/>
            <person name="Kavagutti S V."/>
        </authorList>
    </citation>
    <scope>NUCLEOTIDE SEQUENCE</scope>
</reference>
<protein>
    <recommendedName>
        <fullName evidence="2">DNA end protector protein</fullName>
    </recommendedName>
</protein>
<proteinExistence type="predicted"/>
<accession>A0A6J5QJN6</accession>
<sequence>MANEPTTKESVNWFRETAQSLSGNYNKLMNDPNNVAGGLTIDSIGRMYMFFYDPKHGETLLKYDTFPLVFPINFYSDGFLGINLHYLPLGGRLALLNTLKDTMSNDKYDDSTKLKISYSILNSVAGRTGFKDCVKRYLYGFVQSRYLYVEPRNWEFALNLPTESFVTKSQNIRSGR</sequence>
<organism evidence="1">
    <name type="scientific">uncultured Caudovirales phage</name>
    <dbReference type="NCBI Taxonomy" id="2100421"/>
    <lineage>
        <taxon>Viruses</taxon>
        <taxon>Duplodnaviria</taxon>
        <taxon>Heunggongvirae</taxon>
        <taxon>Uroviricota</taxon>
        <taxon>Caudoviricetes</taxon>
        <taxon>Peduoviridae</taxon>
        <taxon>Maltschvirus</taxon>
        <taxon>Maltschvirus maltsch</taxon>
    </lineage>
</organism>